<feature type="active site" description="Proton acceptor" evidence="4">
    <location>
        <position position="303"/>
    </location>
</feature>
<dbReference type="Pfam" id="PF00891">
    <property type="entry name" value="Methyltransf_2"/>
    <property type="match status" value="1"/>
</dbReference>
<dbReference type="InterPro" id="IPR001077">
    <property type="entry name" value="COMT_C"/>
</dbReference>
<dbReference type="InterPro" id="IPR012967">
    <property type="entry name" value="COMT_dimerisation"/>
</dbReference>
<dbReference type="GO" id="GO:0044550">
    <property type="term" value="P:secondary metabolite biosynthetic process"/>
    <property type="evidence" value="ECO:0007669"/>
    <property type="project" value="UniProtKB-ARBA"/>
</dbReference>
<dbReference type="EMBL" id="JAQIZZ010000003">
    <property type="protein sequence ID" value="KAJ5547293.1"/>
    <property type="molecule type" value="Genomic_DNA"/>
</dbReference>
<keyword evidence="3" id="KW-0949">S-adenosyl-L-methionine</keyword>
<gene>
    <name evidence="7" type="ORF">N7494_004878</name>
</gene>
<feature type="domain" description="O-methyltransferase C-terminal" evidence="5">
    <location>
        <begin position="225"/>
        <end position="373"/>
    </location>
</feature>
<dbReference type="AlphaFoldDB" id="A0AAD6D1J2"/>
<reference evidence="7 8" key="1">
    <citation type="journal article" date="2023" name="IMA Fungus">
        <title>Comparative genomic study of the Penicillium genus elucidates a diverse pangenome and 15 lateral gene transfer events.</title>
        <authorList>
            <person name="Petersen C."/>
            <person name="Sorensen T."/>
            <person name="Nielsen M.R."/>
            <person name="Sondergaard T.E."/>
            <person name="Sorensen J.L."/>
            <person name="Fitzpatrick D.A."/>
            <person name="Frisvad J.C."/>
            <person name="Nielsen K.L."/>
        </authorList>
    </citation>
    <scope>NUCLEOTIDE SEQUENCE [LARGE SCALE GENOMIC DNA]</scope>
    <source>
        <strain evidence="7 8">IBT 35679</strain>
    </source>
</reference>
<dbReference type="PANTHER" id="PTHR43712:SF1">
    <property type="entry name" value="HYPOTHETICAL O-METHYLTRANSFERASE (EUROFUNG)-RELATED"/>
    <property type="match status" value="1"/>
</dbReference>
<evidence type="ECO:0000256" key="1">
    <source>
        <dbReference type="ARBA" id="ARBA00022603"/>
    </source>
</evidence>
<dbReference type="Proteomes" id="UP001220324">
    <property type="component" value="Unassembled WGS sequence"/>
</dbReference>
<feature type="domain" description="O-methyltransferase dimerisation" evidence="6">
    <location>
        <begin position="61"/>
        <end position="132"/>
    </location>
</feature>
<protein>
    <recommendedName>
        <fullName evidence="9">O-methyltransferase domain-containing protein</fullName>
    </recommendedName>
</protein>
<dbReference type="InterPro" id="IPR036388">
    <property type="entry name" value="WH-like_DNA-bd_sf"/>
</dbReference>
<keyword evidence="2" id="KW-0808">Transferase</keyword>
<keyword evidence="1" id="KW-0489">Methyltransferase</keyword>
<organism evidence="7 8">
    <name type="scientific">Penicillium frequentans</name>
    <dbReference type="NCBI Taxonomy" id="3151616"/>
    <lineage>
        <taxon>Eukaryota</taxon>
        <taxon>Fungi</taxon>
        <taxon>Dikarya</taxon>
        <taxon>Ascomycota</taxon>
        <taxon>Pezizomycotina</taxon>
        <taxon>Eurotiomycetes</taxon>
        <taxon>Eurotiomycetidae</taxon>
        <taxon>Eurotiales</taxon>
        <taxon>Aspergillaceae</taxon>
        <taxon>Penicillium</taxon>
    </lineage>
</organism>
<dbReference type="Pfam" id="PF08100">
    <property type="entry name" value="Dimerisation"/>
    <property type="match status" value="1"/>
</dbReference>
<dbReference type="SUPFAM" id="SSF46785">
    <property type="entry name" value="Winged helix' DNA-binding domain"/>
    <property type="match status" value="1"/>
</dbReference>
<evidence type="ECO:0008006" key="9">
    <source>
        <dbReference type="Google" id="ProtNLM"/>
    </source>
</evidence>
<keyword evidence="8" id="KW-1185">Reference proteome</keyword>
<proteinExistence type="predicted"/>
<dbReference type="GO" id="GO:0032259">
    <property type="term" value="P:methylation"/>
    <property type="evidence" value="ECO:0007669"/>
    <property type="project" value="UniProtKB-KW"/>
</dbReference>
<dbReference type="InterPro" id="IPR036390">
    <property type="entry name" value="WH_DNA-bd_sf"/>
</dbReference>
<dbReference type="PROSITE" id="PS51683">
    <property type="entry name" value="SAM_OMT_II"/>
    <property type="match status" value="1"/>
</dbReference>
<evidence type="ECO:0000256" key="3">
    <source>
        <dbReference type="ARBA" id="ARBA00022691"/>
    </source>
</evidence>
<dbReference type="Gene3D" id="1.10.10.10">
    <property type="entry name" value="Winged helix-like DNA-binding domain superfamily/Winged helix DNA-binding domain"/>
    <property type="match status" value="1"/>
</dbReference>
<evidence type="ECO:0000259" key="6">
    <source>
        <dbReference type="Pfam" id="PF08100"/>
    </source>
</evidence>
<dbReference type="GO" id="GO:0008171">
    <property type="term" value="F:O-methyltransferase activity"/>
    <property type="evidence" value="ECO:0007669"/>
    <property type="project" value="InterPro"/>
</dbReference>
<dbReference type="GO" id="GO:0046983">
    <property type="term" value="F:protein dimerization activity"/>
    <property type="evidence" value="ECO:0007669"/>
    <property type="project" value="InterPro"/>
</dbReference>
<dbReference type="SUPFAM" id="SSF53335">
    <property type="entry name" value="S-adenosyl-L-methionine-dependent methyltransferases"/>
    <property type="match status" value="1"/>
</dbReference>
<evidence type="ECO:0000256" key="4">
    <source>
        <dbReference type="PIRSR" id="PIRSR005739-1"/>
    </source>
</evidence>
<evidence type="ECO:0000256" key="2">
    <source>
        <dbReference type="ARBA" id="ARBA00022679"/>
    </source>
</evidence>
<dbReference type="PIRSF" id="PIRSF005739">
    <property type="entry name" value="O-mtase"/>
    <property type="match status" value="1"/>
</dbReference>
<comment type="caution">
    <text evidence="7">The sequence shown here is derived from an EMBL/GenBank/DDBJ whole genome shotgun (WGS) entry which is preliminary data.</text>
</comment>
<dbReference type="InterPro" id="IPR016461">
    <property type="entry name" value="COMT-like"/>
</dbReference>
<dbReference type="PANTHER" id="PTHR43712">
    <property type="entry name" value="PUTATIVE (AFU_ORTHOLOGUE AFUA_4G14580)-RELATED"/>
    <property type="match status" value="1"/>
</dbReference>
<dbReference type="Gene3D" id="3.40.50.150">
    <property type="entry name" value="Vaccinia Virus protein VP39"/>
    <property type="match status" value="1"/>
</dbReference>
<dbReference type="InterPro" id="IPR029063">
    <property type="entry name" value="SAM-dependent_MTases_sf"/>
</dbReference>
<accession>A0AAD6D1J2</accession>
<name>A0AAD6D1J2_9EURO</name>
<evidence type="ECO:0000313" key="8">
    <source>
        <dbReference type="Proteomes" id="UP001220324"/>
    </source>
</evidence>
<sequence>MAIQEFSSLSSLTTKAVASIDAYKAAKTEKARHDALEAATRLVRALEEPSDAIYKLFASPAVLMAIKTASDLDVFTALSQTTSSVTYKELAARKNADGQLVERIMRVLVCNGFASELGPGKYGPTDFSRQMTERKTIGTMDSLFMDFLPIINKTPEFFQKSDYKNPGDPNNGPFQHAYNTTGTCWDWLAKNPGALDRFNTFMEGGRDEIAHWADWFPVQEQLLDGALDDRPLLVDVAGGRGHDLAGFKERFPMGAGKLVLEDLPSVIEDIQTLDSDIQRVKHDIFTPQPVKGARAYYFKHIMHDWDDNHCRVILQHITAAMETGYSKVLIEDYIVPDQNAGPKETLTDMIVMVWCPGIERTRHRWTELLQSVGLTIKKFWVPHGHNKGVIEAELQSTGGI</sequence>
<evidence type="ECO:0000259" key="5">
    <source>
        <dbReference type="Pfam" id="PF00891"/>
    </source>
</evidence>
<evidence type="ECO:0000313" key="7">
    <source>
        <dbReference type="EMBL" id="KAJ5547293.1"/>
    </source>
</evidence>